<keyword evidence="9" id="KW-0436">Ligase</keyword>
<evidence type="ECO:0000256" key="3">
    <source>
        <dbReference type="ARBA" id="ARBA00013168"/>
    </source>
</evidence>
<dbReference type="InterPro" id="IPR018164">
    <property type="entry name" value="Ala-tRNA-synth_IIc_N"/>
</dbReference>
<dbReference type="EMBL" id="JAATIS010000147">
    <property type="protein sequence ID" value="KAG2469617.1"/>
    <property type="molecule type" value="Genomic_DNA"/>
</dbReference>
<feature type="region of interest" description="Disordered" evidence="26">
    <location>
        <begin position="1041"/>
        <end position="1062"/>
    </location>
</feature>
<dbReference type="GO" id="GO:0015271">
    <property type="term" value="F:outward rectifier potassium channel activity"/>
    <property type="evidence" value="ECO:0007669"/>
    <property type="project" value="TreeGrafter"/>
</dbReference>
<dbReference type="Gene3D" id="3.10.310.40">
    <property type="match status" value="1"/>
</dbReference>
<dbReference type="Pfam" id="PF02272">
    <property type="entry name" value="DHHA1"/>
    <property type="match status" value="1"/>
</dbReference>
<dbReference type="InterPro" id="IPR018163">
    <property type="entry name" value="Thr/Ala-tRNA-synth_IIc_edit"/>
</dbReference>
<keyword evidence="13" id="KW-0631">Potassium channel</keyword>
<dbReference type="EC" id="6.1.1.7" evidence="3"/>
<dbReference type="FunFam" id="3.10.310.40:FF:000002">
    <property type="entry name" value="alanine--tRNA ligase, cytoplasmic"/>
    <property type="match status" value="1"/>
</dbReference>
<keyword evidence="17" id="KW-0648">Protein biosynthesis</keyword>
<dbReference type="CDD" id="cd00673">
    <property type="entry name" value="AlaRS_core"/>
    <property type="match status" value="1"/>
</dbReference>
<evidence type="ECO:0000256" key="9">
    <source>
        <dbReference type="ARBA" id="ARBA00022598"/>
    </source>
</evidence>
<dbReference type="InterPro" id="IPR000178">
    <property type="entry name" value="TF_IF2_bacterial-like"/>
</dbReference>
<accession>A0A8X8BXC2</accession>
<dbReference type="Gene3D" id="3.30.980.10">
    <property type="entry name" value="Threonyl-trna Synthetase, Chain A, domain 2"/>
    <property type="match status" value="1"/>
</dbReference>
<keyword evidence="11" id="KW-0479">Metal-binding</keyword>
<dbReference type="InterPro" id="IPR047871">
    <property type="entry name" value="K_chnl_Slo-like"/>
</dbReference>
<dbReference type="GO" id="GO:0003924">
    <property type="term" value="F:GTPase activity"/>
    <property type="evidence" value="ECO:0007669"/>
    <property type="project" value="InterPro"/>
</dbReference>
<dbReference type="GO" id="GO:0046872">
    <property type="term" value="F:metal ion binding"/>
    <property type="evidence" value="ECO:0007669"/>
    <property type="project" value="UniProtKB-KW"/>
</dbReference>
<evidence type="ECO:0000256" key="6">
    <source>
        <dbReference type="ARBA" id="ARBA00022490"/>
    </source>
</evidence>
<evidence type="ECO:0000256" key="21">
    <source>
        <dbReference type="ARBA" id="ARBA00023136"/>
    </source>
</evidence>
<keyword evidence="10 27" id="KW-0812">Transmembrane</keyword>
<dbReference type="GO" id="GO:0005737">
    <property type="term" value="C:cytoplasm"/>
    <property type="evidence" value="ECO:0007669"/>
    <property type="project" value="InterPro"/>
</dbReference>
<dbReference type="Gene3D" id="3.30.930.10">
    <property type="entry name" value="Bira Bifunctional Protein, Domain 2"/>
    <property type="match status" value="2"/>
</dbReference>
<evidence type="ECO:0000259" key="28">
    <source>
        <dbReference type="PROSITE" id="PS50860"/>
    </source>
</evidence>
<feature type="domain" description="RCK N-terminal" evidence="29">
    <location>
        <begin position="252"/>
        <end position="388"/>
    </location>
</feature>
<evidence type="ECO:0000259" key="29">
    <source>
        <dbReference type="PROSITE" id="PS51201"/>
    </source>
</evidence>
<dbReference type="InterPro" id="IPR045864">
    <property type="entry name" value="aa-tRNA-synth_II/BPL/LPL"/>
</dbReference>
<feature type="transmembrane region" description="Helical" evidence="27">
    <location>
        <begin position="180"/>
        <end position="199"/>
    </location>
</feature>
<dbReference type="Pfam" id="PF03493">
    <property type="entry name" value="BK_channel_a"/>
    <property type="match status" value="1"/>
</dbReference>
<comment type="catalytic activity">
    <reaction evidence="24">
        <text>K(+)(in) = K(+)(out)</text>
        <dbReference type="Rhea" id="RHEA:29463"/>
        <dbReference type="ChEBI" id="CHEBI:29103"/>
    </reaction>
</comment>
<dbReference type="SUPFAM" id="SSF81324">
    <property type="entry name" value="Voltage-gated potassium channels"/>
    <property type="match status" value="1"/>
</dbReference>
<feature type="compositionally biased region" description="Low complexity" evidence="26">
    <location>
        <begin position="1041"/>
        <end position="1050"/>
    </location>
</feature>
<dbReference type="HAMAP" id="MF_00036_B">
    <property type="entry name" value="Ala_tRNA_synth_B"/>
    <property type="match status" value="1"/>
</dbReference>
<evidence type="ECO:0000256" key="27">
    <source>
        <dbReference type="SAM" id="Phobius"/>
    </source>
</evidence>
<evidence type="ECO:0000256" key="5">
    <source>
        <dbReference type="ARBA" id="ARBA00022448"/>
    </source>
</evidence>
<dbReference type="Pfam" id="PF01411">
    <property type="entry name" value="tRNA-synt_2c"/>
    <property type="match status" value="2"/>
</dbReference>
<dbReference type="GO" id="GO:0000049">
    <property type="term" value="F:tRNA binding"/>
    <property type="evidence" value="ECO:0007669"/>
    <property type="project" value="UniProtKB-KW"/>
</dbReference>
<evidence type="ECO:0000256" key="22">
    <source>
        <dbReference type="ARBA" id="ARBA00023146"/>
    </source>
</evidence>
<comment type="similarity">
    <text evidence="2">Belongs to the class-II aminoacyl-tRNA synthetase family. Alax-L subfamily.</text>
</comment>
<evidence type="ECO:0000256" key="1">
    <source>
        <dbReference type="ARBA" id="ARBA00004651"/>
    </source>
</evidence>
<feature type="non-terminal residue" evidence="30">
    <location>
        <position position="1"/>
    </location>
</feature>
<keyword evidence="6" id="KW-0963">Cytoplasm</keyword>
<keyword evidence="31" id="KW-1185">Reference proteome</keyword>
<feature type="transmembrane region" description="Helical" evidence="27">
    <location>
        <begin position="205"/>
        <end position="227"/>
    </location>
</feature>
<keyword evidence="14" id="KW-0862">Zinc</keyword>
<dbReference type="InterPro" id="IPR036291">
    <property type="entry name" value="NAD(P)-bd_dom_sf"/>
</dbReference>
<evidence type="ECO:0000256" key="26">
    <source>
        <dbReference type="SAM" id="MobiDB-lite"/>
    </source>
</evidence>
<evidence type="ECO:0000256" key="17">
    <source>
        <dbReference type="ARBA" id="ARBA00022917"/>
    </source>
</evidence>
<gene>
    <name evidence="30" type="primary">Kcnt1_0</name>
    <name evidence="30" type="ORF">GTO96_0022444</name>
</gene>
<keyword evidence="22" id="KW-0030">Aminoacyl-tRNA synthetase</keyword>
<keyword evidence="8" id="KW-0820">tRNA-binding</keyword>
<feature type="non-terminal residue" evidence="30">
    <location>
        <position position="1936"/>
    </location>
</feature>
<dbReference type="PROSITE" id="PS01176">
    <property type="entry name" value="IF2"/>
    <property type="match status" value="1"/>
</dbReference>
<proteinExistence type="inferred from homology"/>
<dbReference type="SUPFAM" id="SSF55186">
    <property type="entry name" value="ThrRS/AlaRS common domain"/>
    <property type="match status" value="1"/>
</dbReference>
<dbReference type="Pfam" id="PF07885">
    <property type="entry name" value="Ion_trans_2"/>
    <property type="match status" value="1"/>
</dbReference>
<organism evidence="30 31">
    <name type="scientific">Polypterus senegalus</name>
    <name type="common">Senegal bichir</name>
    <dbReference type="NCBI Taxonomy" id="55291"/>
    <lineage>
        <taxon>Eukaryota</taxon>
        <taxon>Metazoa</taxon>
        <taxon>Chordata</taxon>
        <taxon>Craniata</taxon>
        <taxon>Vertebrata</taxon>
        <taxon>Euteleostomi</taxon>
        <taxon>Actinopterygii</taxon>
        <taxon>Polypteriformes</taxon>
        <taxon>Polypteridae</taxon>
        <taxon>Polypterus</taxon>
    </lineage>
</organism>
<dbReference type="InterPro" id="IPR012947">
    <property type="entry name" value="tRNA_SAD"/>
</dbReference>
<keyword evidence="23" id="KW-0407">Ion channel</keyword>
<dbReference type="InterPro" id="IPR002318">
    <property type="entry name" value="Ala-tRNA-lgiase_IIc"/>
</dbReference>
<dbReference type="FunFam" id="3.30.930.10:FF:000011">
    <property type="entry name" value="Alanine--tRNA ligase, cytoplasmic"/>
    <property type="match status" value="1"/>
</dbReference>
<keyword evidence="21 27" id="KW-0472">Membrane</keyword>
<dbReference type="GO" id="GO:0005886">
    <property type="term" value="C:plasma membrane"/>
    <property type="evidence" value="ECO:0007669"/>
    <property type="project" value="UniProtKB-SubCell"/>
</dbReference>
<evidence type="ECO:0000256" key="15">
    <source>
        <dbReference type="ARBA" id="ARBA00022840"/>
    </source>
</evidence>
<feature type="transmembrane region" description="Helical" evidence="27">
    <location>
        <begin position="84"/>
        <end position="104"/>
    </location>
</feature>
<evidence type="ECO:0000313" key="30">
    <source>
        <dbReference type="EMBL" id="KAG2469617.1"/>
    </source>
</evidence>
<dbReference type="SUPFAM" id="SSF50447">
    <property type="entry name" value="Translation proteins"/>
    <property type="match status" value="1"/>
</dbReference>
<dbReference type="NCBIfam" id="TIGR00344">
    <property type="entry name" value="alaS"/>
    <property type="match status" value="1"/>
</dbReference>
<evidence type="ECO:0000256" key="7">
    <source>
        <dbReference type="ARBA" id="ARBA00022538"/>
    </source>
</evidence>
<name>A0A8X8BXC2_POLSE</name>
<dbReference type="InterPro" id="IPR013099">
    <property type="entry name" value="K_chnl_dom"/>
</dbReference>
<keyword evidence="18" id="KW-0630">Potassium</keyword>
<keyword evidence="19 27" id="KW-1133">Transmembrane helix</keyword>
<keyword evidence="15" id="KW-0067">ATP-binding</keyword>
<dbReference type="InterPro" id="IPR003148">
    <property type="entry name" value="RCK_N"/>
</dbReference>
<dbReference type="SMART" id="SM00863">
    <property type="entry name" value="tRNA_SAD"/>
    <property type="match status" value="1"/>
</dbReference>
<dbReference type="Proteomes" id="UP000886611">
    <property type="component" value="Unassembled WGS sequence"/>
</dbReference>
<sequence>MRGNRFLCISPSLAGNPTRALLLNTSYLRFTKRSSIHLKGLRIRLFNFSLKLLTCLLYIVRVLLDDPTEGIGWSPILWVNRRFPVWAIQVIVALISFMEAMLLTYLSYKGNIWEQIFRISFILEMINTVPFIITNDLHRAIQRTQSAMFNQVLILICTLLCLVFTGTCGIQHLERAGNNLSLFNSLYFCIVTFSTVGYGDVTPKIWPSQLLVVIMICVALVVLPLQFEELVYLWMERQKSGGNYSRHRAQTEKHVVLCVSSLKIDLLMDFLNEFYAHPRLQDYYVVILCPTEMDIQVRRVLQIPLWSQRVIYLQGSALKDQDLMRAKMDDAEACFILSSRNEVDRTAADHQTILRAWAVKDFAPNCPLYVQILKPENKFHVKFADHVVCEEEFKYAMLALNCICPATSTMITLLVHTSRGQEGQQSPEQWQKMYGRCSGNEVYHIRLGDSKFFGEYEGKSFTYASFHAHKKYGVCLIGVKREDNKSILLNPGPRHIMAASDTCYYINITKEENSAFIFKQEEKHNRKGISSGSFYAGPSRLPVHSIIASMGTVAMDLQNTECQPNSCTKLALPTENGAESRRPSIAPVLEIADSASILPCDLLSDQSEDEMTQSDDEGIPAPEYVKGYPPNSPYIGSSPTLCHLLPQKAPFCCLRLDKGCKHNSFEDAKAYGFKNKLIIVSAETAGNGLYNFIVPLRAYYRPRKELNPIVLLLDNPPDNHFLEAICYFPMVYFMAGTIDNLDNLLQCGIIYADNLVVVDKESTMSAEEDYMADAKTIVNVQTMFRLFPSLSIITELTHPSNMRFMQFRAKDCYSLALSKLEKKEREKGSNLAFMFRLPFAAGRVFSISMLDTLLYQSFVKDYMIPIARLLLGLDTTPGSGYLCAMKITEDDLWIRTYGRLFQKLCSSSAEIPIGIYRTESHMFSASESQVSINVEDCEDTKEAKETWSHKNNHRNSTSSDQSEHPLLRKKSLQWARRLSRKGPKQTSKTECMSQQRVNLYRRSERQELSELVKNRMKHLGLPTTGYAFSYCLLKTHSSSPTVVNSGSSRSLEPLSTTPDTRMDSTLTASQIRQKFIDFFKRHDHEYVHSSATVPLDDPTLLFANAGMNQFKPIFLNTIDPTHPMAKLQRAANTQKCIRAGGKHNDLDDVGKDVYHHTFFEMLGSWSFGDYFKHLACQLALDLLTKEFGILIERLYVTYFGGNEEAGLEPDLECKQIWLDLGEPDSSLKLLPKKSIDTGMGLERLVSVLQNKMSNYDTDLFLPYFDAIQKGTGARPYTGKVGAEDSDGIDMAYRVLADHARTITIALADGGRPDNTGRGYVLRRILRRAVRYSHEKLNAQKGFFASLVDVVVNSLGGAFPELNKDPDMVKDIINEEETQFLKTLSRGRRILDRKIQSMGDSQVIPGDTAWLLYDTYGFPLDLTSLIAEERGMKIDLDGFEEEKKAAQLKSQGKGTGDDDHIMLDIYAIEELRSKDFQPTDDSPKYSYRVDGSGNYVFDVAVGTVLALRREKMFVDEVTTGQECGVLLDSTSFYAEQGGQIFDEGYMVREDDSSEDKMEFTVKNTQVRGGFVLHIGTVYGTLKVGDKVKLHIDEARRRLVMSNHTATHILNFGLRSVLGEADQRGSLVAPDRLRFDFTAKGAMSTEEIRKTEEIVCSMIQSAKPVYALDAALATAKAIQGLRAVFDETYPDPVRVVSIGIPVQDLLQDPSGPAGSLTSIEFCGGTHLLNTIHAEPFVIVSEEAIAKGIRRIVAVTGPEAQKAIRKADSLKQSLSELEKKVNVQTAPNKDLQKEIADMTETLGSAVIAQWQKDTLRETLKGLKKTMDDLDRSSKADVQKRALNESLKLFKANSPQTAAMLFAVDSEAEKITCLCQVPQDTADHGLKANEWVQQVCTLMDGKGGGKDTSAQATGRNTGCLQEVLQMAKDFAHLKLGDLKN</sequence>
<dbReference type="GO" id="GO:0006419">
    <property type="term" value="P:alanyl-tRNA aminoacylation"/>
    <property type="evidence" value="ECO:0007669"/>
    <property type="project" value="InterPro"/>
</dbReference>
<evidence type="ECO:0000256" key="12">
    <source>
        <dbReference type="ARBA" id="ARBA00022741"/>
    </source>
</evidence>
<keyword evidence="12" id="KW-0547">Nucleotide-binding</keyword>
<keyword evidence="5" id="KW-0813">Transport</keyword>
<dbReference type="Gene3D" id="3.40.50.720">
    <property type="entry name" value="NAD(P)-binding Rossmann-like Domain"/>
    <property type="match status" value="2"/>
</dbReference>
<dbReference type="Pfam" id="PF22614">
    <property type="entry name" value="Slo-like_RCK"/>
    <property type="match status" value="2"/>
</dbReference>
<dbReference type="PROSITE" id="PS50860">
    <property type="entry name" value="AA_TRNA_LIGASE_II_ALA"/>
    <property type="match status" value="1"/>
</dbReference>
<protein>
    <recommendedName>
        <fullName evidence="4">Alanine--tRNA ligase</fullName>
        <ecNumber evidence="3">6.1.1.7</ecNumber>
    </recommendedName>
</protein>
<dbReference type="Gene3D" id="1.10.287.70">
    <property type="match status" value="1"/>
</dbReference>
<feature type="compositionally biased region" description="Polar residues" evidence="26">
    <location>
        <begin position="1053"/>
        <end position="1062"/>
    </location>
</feature>
<evidence type="ECO:0000256" key="16">
    <source>
        <dbReference type="ARBA" id="ARBA00022884"/>
    </source>
</evidence>
<dbReference type="GO" id="GO:0004813">
    <property type="term" value="F:alanine-tRNA ligase activity"/>
    <property type="evidence" value="ECO:0007669"/>
    <property type="project" value="UniProtKB-EC"/>
</dbReference>
<keyword evidence="20" id="KW-0406">Ion transport</keyword>
<evidence type="ECO:0000256" key="11">
    <source>
        <dbReference type="ARBA" id="ARBA00022723"/>
    </source>
</evidence>
<dbReference type="GO" id="GO:0003743">
    <property type="term" value="F:translation initiation factor activity"/>
    <property type="evidence" value="ECO:0007669"/>
    <property type="project" value="InterPro"/>
</dbReference>
<dbReference type="InterPro" id="IPR018162">
    <property type="entry name" value="Ala-tRNA-ligase_IIc_anticod-bd"/>
</dbReference>
<dbReference type="FunFam" id="3.40.50.720:FF:000011">
    <property type="entry name" value="Potassium channel subfamily T member 1"/>
    <property type="match status" value="1"/>
</dbReference>
<dbReference type="Pfam" id="PF07973">
    <property type="entry name" value="tRNA_SAD"/>
    <property type="match status" value="1"/>
</dbReference>
<dbReference type="GO" id="GO:0005525">
    <property type="term" value="F:GTP binding"/>
    <property type="evidence" value="ECO:0007669"/>
    <property type="project" value="InterPro"/>
</dbReference>
<evidence type="ECO:0000256" key="25">
    <source>
        <dbReference type="ARBA" id="ARBA00048300"/>
    </source>
</evidence>
<feature type="region of interest" description="Disordered" evidence="26">
    <location>
        <begin position="943"/>
        <end position="967"/>
    </location>
</feature>
<dbReference type="PRINTS" id="PR00980">
    <property type="entry name" value="TRNASYNTHALA"/>
</dbReference>
<comment type="subcellular location">
    <subcellularLocation>
        <location evidence="1">Cell membrane</location>
        <topology evidence="1">Multi-pass membrane protein</topology>
    </subcellularLocation>
</comment>
<dbReference type="FunFam" id="2.40.30.130:FF:000002">
    <property type="entry name" value="alanine--tRNA ligase, cytoplasmic"/>
    <property type="match status" value="1"/>
</dbReference>
<evidence type="ECO:0000256" key="13">
    <source>
        <dbReference type="ARBA" id="ARBA00022826"/>
    </source>
</evidence>
<reference evidence="30 31" key="1">
    <citation type="journal article" date="2021" name="Cell">
        <title>Tracing the genetic footprints of vertebrate landing in non-teleost ray-finned fishes.</title>
        <authorList>
            <person name="Bi X."/>
            <person name="Wang K."/>
            <person name="Yang L."/>
            <person name="Pan H."/>
            <person name="Jiang H."/>
            <person name="Wei Q."/>
            <person name="Fang M."/>
            <person name="Yu H."/>
            <person name="Zhu C."/>
            <person name="Cai Y."/>
            <person name="He Y."/>
            <person name="Gan X."/>
            <person name="Zeng H."/>
            <person name="Yu D."/>
            <person name="Zhu Y."/>
            <person name="Jiang H."/>
            <person name="Qiu Q."/>
            <person name="Yang H."/>
            <person name="Zhang Y.E."/>
            <person name="Wang W."/>
            <person name="Zhu M."/>
            <person name="He S."/>
            <person name="Zhang G."/>
        </authorList>
    </citation>
    <scope>NUCLEOTIDE SEQUENCE [LARGE SCALE GENOMIC DNA]</scope>
    <source>
        <strain evidence="30">Bchr_013</strain>
    </source>
</reference>
<dbReference type="PANTHER" id="PTHR10027:SF14">
    <property type="entry name" value="POTASSIUM CHANNEL SUBFAMILY T MEMBER 1"/>
    <property type="match status" value="1"/>
</dbReference>
<evidence type="ECO:0000256" key="14">
    <source>
        <dbReference type="ARBA" id="ARBA00022833"/>
    </source>
</evidence>
<feature type="domain" description="RCK N-terminal" evidence="29">
    <location>
        <begin position="675"/>
        <end position="815"/>
    </location>
</feature>
<dbReference type="SUPFAM" id="SSF101353">
    <property type="entry name" value="Putative anticodon-binding domain of alanyl-tRNA synthetase (AlaRS)"/>
    <property type="match status" value="1"/>
</dbReference>
<evidence type="ECO:0000256" key="20">
    <source>
        <dbReference type="ARBA" id="ARBA00023065"/>
    </source>
</evidence>
<dbReference type="PANTHER" id="PTHR10027">
    <property type="entry name" value="CALCIUM-ACTIVATED POTASSIUM CHANNEL ALPHA CHAIN"/>
    <property type="match status" value="1"/>
</dbReference>
<dbReference type="InterPro" id="IPR003156">
    <property type="entry name" value="DHHA1_dom"/>
</dbReference>
<dbReference type="SUPFAM" id="SSF55681">
    <property type="entry name" value="Class II aaRS and biotin synthetases"/>
    <property type="match status" value="1"/>
</dbReference>
<evidence type="ECO:0000256" key="18">
    <source>
        <dbReference type="ARBA" id="ARBA00022958"/>
    </source>
</evidence>
<feature type="transmembrane region" description="Helical" evidence="27">
    <location>
        <begin position="45"/>
        <end position="64"/>
    </location>
</feature>
<comment type="caution">
    <text evidence="30">The sequence shown here is derived from an EMBL/GenBank/DDBJ whole genome shotgun (WGS) entry which is preliminary data.</text>
</comment>
<dbReference type="InterPro" id="IPR009000">
    <property type="entry name" value="Transl_B-barrel_sf"/>
</dbReference>
<dbReference type="GO" id="GO:0005228">
    <property type="term" value="F:intracellular sodium-activated potassium channel activity"/>
    <property type="evidence" value="ECO:0007669"/>
    <property type="project" value="TreeGrafter"/>
</dbReference>
<evidence type="ECO:0000256" key="23">
    <source>
        <dbReference type="ARBA" id="ARBA00023303"/>
    </source>
</evidence>
<evidence type="ECO:0000256" key="4">
    <source>
        <dbReference type="ARBA" id="ARBA00017959"/>
    </source>
</evidence>
<keyword evidence="16" id="KW-0694">RNA-binding</keyword>
<dbReference type="FunFam" id="3.40.50.720:FF:000034">
    <property type="entry name" value="Potassium channel subfamily T member 1"/>
    <property type="match status" value="1"/>
</dbReference>
<keyword evidence="7" id="KW-0633">Potassium transport</keyword>
<dbReference type="InterPro" id="IPR018165">
    <property type="entry name" value="Ala-tRNA-synth_IIc_core"/>
</dbReference>
<evidence type="ECO:0000256" key="8">
    <source>
        <dbReference type="ARBA" id="ARBA00022555"/>
    </source>
</evidence>
<evidence type="ECO:0000256" key="24">
    <source>
        <dbReference type="ARBA" id="ARBA00034430"/>
    </source>
</evidence>
<dbReference type="FunFam" id="1.10.287.70:FF:000095">
    <property type="entry name" value="Potassium sodium-activated channel subfamily T member 2"/>
    <property type="match status" value="1"/>
</dbReference>
<evidence type="ECO:0000256" key="19">
    <source>
        <dbReference type="ARBA" id="ARBA00022989"/>
    </source>
</evidence>
<evidence type="ECO:0000256" key="2">
    <source>
        <dbReference type="ARBA" id="ARBA00008429"/>
    </source>
</evidence>
<evidence type="ECO:0000313" key="31">
    <source>
        <dbReference type="Proteomes" id="UP000886611"/>
    </source>
</evidence>
<dbReference type="SUPFAM" id="SSF51735">
    <property type="entry name" value="NAD(P)-binding Rossmann-fold domains"/>
    <property type="match status" value="1"/>
</dbReference>
<dbReference type="InterPro" id="IPR003929">
    <property type="entry name" value="K_chnl_BK_asu"/>
</dbReference>
<dbReference type="PROSITE" id="PS51201">
    <property type="entry name" value="RCK_N"/>
    <property type="match status" value="2"/>
</dbReference>
<evidence type="ECO:0000256" key="10">
    <source>
        <dbReference type="ARBA" id="ARBA00022692"/>
    </source>
</evidence>
<comment type="catalytic activity">
    <reaction evidence="25">
        <text>tRNA(Ala) + L-alanine + ATP = L-alanyl-tRNA(Ala) + AMP + diphosphate</text>
        <dbReference type="Rhea" id="RHEA:12540"/>
        <dbReference type="Rhea" id="RHEA-COMP:9657"/>
        <dbReference type="Rhea" id="RHEA-COMP:9923"/>
        <dbReference type="ChEBI" id="CHEBI:30616"/>
        <dbReference type="ChEBI" id="CHEBI:33019"/>
        <dbReference type="ChEBI" id="CHEBI:57972"/>
        <dbReference type="ChEBI" id="CHEBI:78442"/>
        <dbReference type="ChEBI" id="CHEBI:78497"/>
        <dbReference type="ChEBI" id="CHEBI:456215"/>
        <dbReference type="EC" id="6.1.1.7"/>
    </reaction>
</comment>
<feature type="transmembrane region" description="Helical" evidence="27">
    <location>
        <begin position="153"/>
        <end position="173"/>
    </location>
</feature>
<dbReference type="FunFam" id="3.30.980.10:FF:000004">
    <property type="entry name" value="Alanine--tRNA ligase, cytoplasmic"/>
    <property type="match status" value="1"/>
</dbReference>
<dbReference type="InterPro" id="IPR023033">
    <property type="entry name" value="Ala_tRNA_ligase_euk/bac"/>
</dbReference>
<feature type="domain" description="Alanyl-transfer RNA synthetases family profile" evidence="28">
    <location>
        <begin position="1066"/>
        <end position="1763"/>
    </location>
</feature>
<dbReference type="Gene3D" id="2.40.30.130">
    <property type="match status" value="1"/>
</dbReference>
<dbReference type="GO" id="GO:0005524">
    <property type="term" value="F:ATP binding"/>
    <property type="evidence" value="ECO:0007669"/>
    <property type="project" value="UniProtKB-KW"/>
</dbReference>